<feature type="region of interest" description="Disordered" evidence="2">
    <location>
        <begin position="1036"/>
        <end position="1059"/>
    </location>
</feature>
<dbReference type="Pfam" id="PF20169">
    <property type="entry name" value="DUF6537"/>
    <property type="match status" value="1"/>
</dbReference>
<sequence length="1179" mass="131223">MTNKIRSISASPTESTLSDKFQQHGTVLLSGIEALARLALLQAELDQQHGIDSAGFISGYRGSPIGGLDQVLWKQQTLLEQHRIYFQPGLNEDLAATAVWGSQQAGIIGEAKYQGVFALWYGKGPGVDRSMDAIKHANAAGTAAYGGVLALAGDDHGARSSTLPHQSEHLFIAAGIPVLNPAGIEELIDFGLYGWAMSRYSGCWVALKAITENMDSRANIDIDLSRINIVNPDLELPADGLHLRWPDTPVEQEFRLQRHKIYAARAFCLANQLDRIVVDPPNARLGIITTGKAYHDVRQALLDLGIDGDQQEHSIRLLKIGMSWPLEPNIVHRFAKGLREILVVEEKRSIIEDQLTGQLYNWPVDERPTVVGEFDEQQQLLLGNTGELDPAIVATVIAARLAPFYQSAAIEQRVQFLQQQYQALQQAHFSLIRKPHYCSGCPHNSSTVVPEGSHAMAGIGCHYMATWMGRDTLTFTQMGGEGVTWIGQARFTQCDHVFQNLGDGTYLHSGSLAIRAALAAKVNITYKILFNDAVAMTGGQPLDGSLNVPQLSQQLYSEGVKVIALVTDAPHQYDKSADFAPVVEIFHRRELDNLQRRLRQTKGVSCLIFDQTCAAEKRRRRKRGAYPDVAKRLFINRELCEGCGDCSTASNCLSIVPVETTLGRKREIDQEGCNKDYSCLEGFCPSFVSLEGARLKRQVRDLSGFPPPDEVGAIDCREGYNIVLTGIGGTGIVTASALLSMAAHLEGKITKSIDITGLAQKFGAVTSHVRIAERPHQLFTARIPAGCSHLLLGFDLAVSSMDESLALLDKHSSFGIINEHQSITADFIHDVQHPFPKPPLLNNLYRLLGDKISCFNPYRLSQEWLGSPRYCNTVLLGHAYQLGKLPVSASSLQQAIRLNQTDQEENLLAFTLGRLSVTVSEHLRQKIATHAAPPDTLAECLESYCQRLTNYHNARYARRFQQRIERLSAIELATHSHDYLAIAAAHSYYKLLACKDEFEVARQLTSSAFTEQLDKTFSGDFSIHYHLAAPYLRHHHKRHHSGNNSTDNNTDHNTDNNTTGVKRHFGGYFRLPLRLLAKLRWLRFTPLNPFRLQADRRLEQQTLTDFEADCQLIEQHLQARNVDIALELLQLPLEYRGYGHIKHANITRLSAQREQLRGQLSTIIQTDKESSRQSSRPLK</sequence>
<dbReference type="Pfam" id="PF01558">
    <property type="entry name" value="POR"/>
    <property type="match status" value="1"/>
</dbReference>
<keyword evidence="6" id="KW-1185">Reference proteome</keyword>
<dbReference type="SUPFAM" id="SSF52922">
    <property type="entry name" value="TK C-terminal domain-like"/>
    <property type="match status" value="1"/>
</dbReference>
<dbReference type="RefSeq" id="WP_123711009.1">
    <property type="nucleotide sequence ID" value="NZ_RKHR01000003.1"/>
</dbReference>
<dbReference type="InterPro" id="IPR009014">
    <property type="entry name" value="Transketo_C/PFOR_II"/>
</dbReference>
<name>A0A3N2DZ71_9GAMM</name>
<dbReference type="InterPro" id="IPR029061">
    <property type="entry name" value="THDP-binding"/>
</dbReference>
<dbReference type="OrthoDB" id="9803617at2"/>
<dbReference type="InterPro" id="IPR002880">
    <property type="entry name" value="Pyrv_Fd/Flavodoxin_OxRdtase_N"/>
</dbReference>
<dbReference type="NCBIfam" id="NF009589">
    <property type="entry name" value="PRK13030.1"/>
    <property type="match status" value="1"/>
</dbReference>
<dbReference type="GO" id="GO:0016903">
    <property type="term" value="F:oxidoreductase activity, acting on the aldehyde or oxo group of donors"/>
    <property type="evidence" value="ECO:0007669"/>
    <property type="project" value="InterPro"/>
</dbReference>
<feature type="domain" description="DUF6537" evidence="4">
    <location>
        <begin position="938"/>
        <end position="1154"/>
    </location>
</feature>
<dbReference type="InterPro" id="IPR051457">
    <property type="entry name" value="2-oxoacid:Fd_oxidoreductase"/>
</dbReference>
<evidence type="ECO:0000256" key="1">
    <source>
        <dbReference type="ARBA" id="ARBA00023002"/>
    </source>
</evidence>
<comment type="caution">
    <text evidence="5">The sequence shown here is derived from an EMBL/GenBank/DDBJ whole genome shotgun (WGS) entry which is preliminary data.</text>
</comment>
<gene>
    <name evidence="5" type="ORF">EDC56_0589</name>
</gene>
<feature type="domain" description="Pyruvate/ketoisovalerate oxidoreductase catalytic" evidence="3">
    <location>
        <begin position="728"/>
        <end position="914"/>
    </location>
</feature>
<keyword evidence="5" id="KW-0670">Pyruvate</keyword>
<organism evidence="5 6">
    <name type="scientific">Sinobacterium caligoides</name>
    <dbReference type="NCBI Taxonomy" id="933926"/>
    <lineage>
        <taxon>Bacteria</taxon>
        <taxon>Pseudomonadati</taxon>
        <taxon>Pseudomonadota</taxon>
        <taxon>Gammaproteobacteria</taxon>
        <taxon>Cellvibrionales</taxon>
        <taxon>Spongiibacteraceae</taxon>
        <taxon>Sinobacterium</taxon>
    </lineage>
</organism>
<dbReference type="NCBIfam" id="NF009588">
    <property type="entry name" value="PRK13029.1"/>
    <property type="match status" value="1"/>
</dbReference>
<dbReference type="Proteomes" id="UP000275394">
    <property type="component" value="Unassembled WGS sequence"/>
</dbReference>
<dbReference type="PANTHER" id="PTHR48084">
    <property type="entry name" value="2-OXOGLUTARATE OXIDOREDUCTASE SUBUNIT KORB-RELATED"/>
    <property type="match status" value="1"/>
</dbReference>
<proteinExistence type="predicted"/>
<dbReference type="InterPro" id="IPR002869">
    <property type="entry name" value="Pyrv_flavodox_OxRed_cen"/>
</dbReference>
<reference evidence="5 6" key="1">
    <citation type="submission" date="2018-11" db="EMBL/GenBank/DDBJ databases">
        <title>Genomic Encyclopedia of Type Strains, Phase IV (KMG-IV): sequencing the most valuable type-strain genomes for metagenomic binning, comparative biology and taxonomic classification.</title>
        <authorList>
            <person name="Goeker M."/>
        </authorList>
    </citation>
    <scope>NUCLEOTIDE SEQUENCE [LARGE SCALE GENOMIC DNA]</scope>
    <source>
        <strain evidence="5 6">DSM 100316</strain>
    </source>
</reference>
<evidence type="ECO:0000259" key="3">
    <source>
        <dbReference type="Pfam" id="PF01558"/>
    </source>
</evidence>
<dbReference type="InterPro" id="IPR019752">
    <property type="entry name" value="Pyrv/ketoisovalerate_OxRed_cat"/>
</dbReference>
<dbReference type="CDD" id="cd07034">
    <property type="entry name" value="TPP_PYR_PFOR_IOR-alpha_like"/>
    <property type="match status" value="1"/>
</dbReference>
<dbReference type="PANTHER" id="PTHR48084:SF3">
    <property type="entry name" value="SUBUNIT OF PYRUVATE:FLAVODOXIN OXIDOREDUCTASE"/>
    <property type="match status" value="1"/>
</dbReference>
<dbReference type="Gene3D" id="3.40.50.970">
    <property type="match status" value="1"/>
</dbReference>
<accession>A0A3N2DZ71</accession>
<evidence type="ECO:0000259" key="4">
    <source>
        <dbReference type="Pfam" id="PF20169"/>
    </source>
</evidence>
<keyword evidence="1" id="KW-0560">Oxidoreductase</keyword>
<dbReference type="SUPFAM" id="SSF53323">
    <property type="entry name" value="Pyruvate-ferredoxin oxidoreductase, PFOR, domain III"/>
    <property type="match status" value="1"/>
</dbReference>
<evidence type="ECO:0000313" key="5">
    <source>
        <dbReference type="EMBL" id="ROS05067.1"/>
    </source>
</evidence>
<dbReference type="EMBL" id="RKHR01000003">
    <property type="protein sequence ID" value="ROS05067.1"/>
    <property type="molecule type" value="Genomic_DNA"/>
</dbReference>
<evidence type="ECO:0000256" key="2">
    <source>
        <dbReference type="SAM" id="MobiDB-lite"/>
    </source>
</evidence>
<dbReference type="InterPro" id="IPR046667">
    <property type="entry name" value="DUF6537"/>
</dbReference>
<dbReference type="AlphaFoldDB" id="A0A3N2DZ71"/>
<evidence type="ECO:0000313" key="6">
    <source>
        <dbReference type="Proteomes" id="UP000275394"/>
    </source>
</evidence>
<dbReference type="SUPFAM" id="SSF52518">
    <property type="entry name" value="Thiamin diphosphate-binding fold (THDP-binding)"/>
    <property type="match status" value="2"/>
</dbReference>
<protein>
    <submittedName>
        <fullName evidence="5">Indolepyruvate ferredoxin oxidoreductase</fullName>
    </submittedName>
</protein>
<dbReference type="Gene3D" id="3.40.920.10">
    <property type="entry name" value="Pyruvate-ferredoxin oxidoreductase, PFOR, domain III"/>
    <property type="match status" value="1"/>
</dbReference>